<accession>A0A8H3FGL4</accession>
<name>A0A8H3FGL4_9LECA</name>
<comment type="caution">
    <text evidence="2">The sequence shown here is derived from an EMBL/GenBank/DDBJ whole genome shotgun (WGS) entry which is preliminary data.</text>
</comment>
<evidence type="ECO:0000256" key="1">
    <source>
        <dbReference type="SAM" id="Phobius"/>
    </source>
</evidence>
<organism evidence="2 3">
    <name type="scientific">Imshaugia aleurites</name>
    <dbReference type="NCBI Taxonomy" id="172621"/>
    <lineage>
        <taxon>Eukaryota</taxon>
        <taxon>Fungi</taxon>
        <taxon>Dikarya</taxon>
        <taxon>Ascomycota</taxon>
        <taxon>Pezizomycotina</taxon>
        <taxon>Lecanoromycetes</taxon>
        <taxon>OSLEUM clade</taxon>
        <taxon>Lecanoromycetidae</taxon>
        <taxon>Lecanorales</taxon>
        <taxon>Lecanorineae</taxon>
        <taxon>Parmeliaceae</taxon>
        <taxon>Imshaugia</taxon>
    </lineage>
</organism>
<dbReference type="AlphaFoldDB" id="A0A8H3FGL4"/>
<evidence type="ECO:0000313" key="3">
    <source>
        <dbReference type="Proteomes" id="UP000664534"/>
    </source>
</evidence>
<reference evidence="2" key="1">
    <citation type="submission" date="2021-03" db="EMBL/GenBank/DDBJ databases">
        <authorList>
            <person name="Tagirdzhanova G."/>
        </authorList>
    </citation>
    <scope>NUCLEOTIDE SEQUENCE</scope>
</reference>
<keyword evidence="1" id="KW-0472">Membrane</keyword>
<gene>
    <name evidence="2" type="ORF">IMSHALPRED_005892</name>
</gene>
<feature type="transmembrane region" description="Helical" evidence="1">
    <location>
        <begin position="6"/>
        <end position="29"/>
    </location>
</feature>
<protein>
    <submittedName>
        <fullName evidence="2">Uncharacterized protein</fullName>
    </submittedName>
</protein>
<dbReference type="EMBL" id="CAJPDT010000033">
    <property type="protein sequence ID" value="CAF9923310.1"/>
    <property type="molecule type" value="Genomic_DNA"/>
</dbReference>
<sequence length="279" mass="32535">MTIIYTLQTMLAILFFFVLVISANYKWIFFDPTGELRKRFDQKKRSYLRLIPSWMRSHPVGTLQGPHVVQVWRVRETPLPERLGIPPLQSQDELNGIVEPPETLIQRDTDHRLRFGRSQQRMNRGNSTIQGIEDWDVIRQGYVDSLVRRIRESQNHGDINYSLIEELGRVRENEHDHTLADSPWRVQNPNFSVDPRIEEIIGLRSASEEDIRPDTPRHIESEETIRAEANRQAAPENTEMGRFEPAPDVHVQNVQTENVQTENVQTENVQTENVQTENV</sequence>
<keyword evidence="1" id="KW-1133">Transmembrane helix</keyword>
<proteinExistence type="predicted"/>
<keyword evidence="1" id="KW-0812">Transmembrane</keyword>
<dbReference type="Proteomes" id="UP000664534">
    <property type="component" value="Unassembled WGS sequence"/>
</dbReference>
<evidence type="ECO:0000313" key="2">
    <source>
        <dbReference type="EMBL" id="CAF9923310.1"/>
    </source>
</evidence>
<dbReference type="OrthoDB" id="5346728at2759"/>
<keyword evidence="3" id="KW-1185">Reference proteome</keyword>